<organism evidence="1 2">
    <name type="scientific">Elstera litoralis</name>
    <dbReference type="NCBI Taxonomy" id="552518"/>
    <lineage>
        <taxon>Bacteria</taxon>
        <taxon>Pseudomonadati</taxon>
        <taxon>Pseudomonadota</taxon>
        <taxon>Alphaproteobacteria</taxon>
        <taxon>Rhodospirillales</taxon>
        <taxon>Rhodospirillaceae</taxon>
        <taxon>Elstera</taxon>
    </lineage>
</organism>
<dbReference type="RefSeq" id="WP_045776149.1">
    <property type="nucleotide sequence ID" value="NZ_LAJY01000317.1"/>
</dbReference>
<sequence>MQGRAVSLGDFYAKNPLFLTDETLLQKSIMAEAPVQPPTRSTPPDRLLELLLDPAYEVK</sequence>
<comment type="caution">
    <text evidence="1">The sequence shown here is derived from an EMBL/GenBank/DDBJ whole genome shotgun (WGS) entry which is preliminary data.</text>
</comment>
<evidence type="ECO:0000313" key="1">
    <source>
        <dbReference type="EMBL" id="KJV09270.1"/>
    </source>
</evidence>
<gene>
    <name evidence="1" type="ORF">VZ95_12545</name>
</gene>
<dbReference type="Proteomes" id="UP000033774">
    <property type="component" value="Unassembled WGS sequence"/>
</dbReference>
<accession>A0A0F3IR89</accession>
<evidence type="ECO:0000313" key="2">
    <source>
        <dbReference type="Proteomes" id="UP000033774"/>
    </source>
</evidence>
<protein>
    <submittedName>
        <fullName evidence="1">Uncharacterized protein</fullName>
    </submittedName>
</protein>
<name>A0A0F3IR89_9PROT</name>
<reference evidence="1 2" key="1">
    <citation type="submission" date="2015-03" db="EMBL/GenBank/DDBJ databases">
        <title>Draft genome sequence of Elstera litoralis.</title>
        <authorList>
            <person name="Rahalkar M.C."/>
            <person name="Dhakephalkar P.K."/>
            <person name="Pore S.D."/>
            <person name="Arora P."/>
            <person name="Kapse N.G."/>
            <person name="Pandit P.S."/>
        </authorList>
    </citation>
    <scope>NUCLEOTIDE SEQUENCE [LARGE SCALE GENOMIC DNA]</scope>
    <source>
        <strain evidence="1 2">Dia-1</strain>
    </source>
</reference>
<dbReference type="AlphaFoldDB" id="A0A0F3IR89"/>
<proteinExistence type="predicted"/>
<keyword evidence="2" id="KW-1185">Reference proteome</keyword>
<dbReference type="EMBL" id="LAJY01000317">
    <property type="protein sequence ID" value="KJV09270.1"/>
    <property type="molecule type" value="Genomic_DNA"/>
</dbReference>